<name>A0A7X2NRR2_9FIRM</name>
<evidence type="ECO:0000313" key="1">
    <source>
        <dbReference type="EMBL" id="MSS58215.1"/>
    </source>
</evidence>
<gene>
    <name evidence="1" type="ORF">FYJ51_04775</name>
</gene>
<protein>
    <submittedName>
        <fullName evidence="1">Uncharacterized protein</fullName>
    </submittedName>
</protein>
<dbReference type="AlphaFoldDB" id="A0A7X2NRR2"/>
<evidence type="ECO:0000313" key="2">
    <source>
        <dbReference type="Proteomes" id="UP000461880"/>
    </source>
</evidence>
<dbReference type="Proteomes" id="UP000461880">
    <property type="component" value="Unassembled WGS sequence"/>
</dbReference>
<accession>A0A7X2NRR2</accession>
<dbReference type="RefSeq" id="WP_105305185.1">
    <property type="nucleotide sequence ID" value="NZ_VUMN01000008.1"/>
</dbReference>
<dbReference type="EMBL" id="VUMN01000008">
    <property type="protein sequence ID" value="MSS58215.1"/>
    <property type="molecule type" value="Genomic_DNA"/>
</dbReference>
<sequence length="110" mass="12276">MTGSIHKASALLQKSPFSSASCIRLRSEKPIARNRDERQSAEECVKEINDSGDALGFYRMRKDNRLEMQLMILPASEEVDYEEMADALNASFRSSAAVIAEAVRRNHGAE</sequence>
<keyword evidence="2" id="KW-1185">Reference proteome</keyword>
<proteinExistence type="predicted"/>
<reference evidence="1 2" key="1">
    <citation type="submission" date="2019-08" db="EMBL/GenBank/DDBJ databases">
        <title>In-depth cultivation of the pig gut microbiome towards novel bacterial diversity and tailored functional studies.</title>
        <authorList>
            <person name="Wylensek D."/>
            <person name="Hitch T.C.A."/>
            <person name="Clavel T."/>
        </authorList>
    </citation>
    <scope>NUCLEOTIDE SEQUENCE [LARGE SCALE GENOMIC DNA]</scope>
    <source>
        <strain evidence="1 2">Oil+RF-744-GAM-WT-6</strain>
    </source>
</reference>
<comment type="caution">
    <text evidence="1">The sequence shown here is derived from an EMBL/GenBank/DDBJ whole genome shotgun (WGS) entry which is preliminary data.</text>
</comment>
<organism evidence="1 2">
    <name type="scientific">Stecheria intestinalis</name>
    <dbReference type="NCBI Taxonomy" id="2606630"/>
    <lineage>
        <taxon>Bacteria</taxon>
        <taxon>Bacillati</taxon>
        <taxon>Bacillota</taxon>
        <taxon>Erysipelotrichia</taxon>
        <taxon>Erysipelotrichales</taxon>
        <taxon>Erysipelotrichaceae</taxon>
        <taxon>Stecheria</taxon>
    </lineage>
</organism>